<evidence type="ECO:0000259" key="1">
    <source>
        <dbReference type="Pfam" id="PF04784"/>
    </source>
</evidence>
<dbReference type="EMBL" id="CAQJ01000007">
    <property type="protein sequence ID" value="CCQ89387.1"/>
    <property type="molecule type" value="Genomic_DNA"/>
</dbReference>
<organism evidence="2 3">
    <name type="scientific">Nitrospina gracilis (strain 3/211)</name>
    <dbReference type="NCBI Taxonomy" id="1266370"/>
    <lineage>
        <taxon>Bacteria</taxon>
        <taxon>Pseudomonadati</taxon>
        <taxon>Nitrospinota/Tectimicrobiota group</taxon>
        <taxon>Nitrospinota</taxon>
        <taxon>Nitrospinia</taxon>
        <taxon>Nitrospinales</taxon>
        <taxon>Nitrospinaceae</taxon>
        <taxon>Nitrospina</taxon>
    </lineage>
</organism>
<dbReference type="Proteomes" id="UP000011704">
    <property type="component" value="Unassembled WGS sequence"/>
</dbReference>
<dbReference type="STRING" id="1266370.NITGR_1040005"/>
<evidence type="ECO:0000313" key="3">
    <source>
        <dbReference type="Proteomes" id="UP000011704"/>
    </source>
</evidence>
<dbReference type="HOGENOM" id="CLU_054137_1_2_0"/>
<dbReference type="RefSeq" id="WP_005005724.1">
    <property type="nucleotide sequence ID" value="NZ_HG422173.1"/>
</dbReference>
<accession>M1YVP8</accession>
<dbReference type="PANTHER" id="PTHR46361:SF3">
    <property type="entry name" value="ELECTRON CARRIER_ PROTEIN DISULFIDE OXIDOREDUCTASE"/>
    <property type="match status" value="1"/>
</dbReference>
<sequence length="275" mass="31171">MYPQPAPARKESSKVAIKLPTLQHGIKIFACLCFIFIGSPAAWAFDYADWDALLKKHVRPTTLDGVRLNALPYKALKNDPVFSKVVRQFEAASPDEFKTREEKLAFWINAYNVFAVKMVLDHYPVDSIKDAGGLFGSVWKKQVGTIGGKPITLDEIEHGILRKMGEPSIHMAIVCASVSCPDIRKEAYWPDRLEAQLTAQAEHFLMNPGKGLRVDKERKTVFLSSIFDWFREDFEPKGGVREYLAPYAPERNRAALKDPGYGIEFMDYNWDLNAL</sequence>
<dbReference type="OrthoDB" id="526867at2"/>
<proteinExistence type="predicted"/>
<gene>
    <name evidence="2" type="ORF">NITGR_1040005</name>
</gene>
<keyword evidence="3" id="KW-1185">Reference proteome</keyword>
<dbReference type="Pfam" id="PF04784">
    <property type="entry name" value="DUF547"/>
    <property type="match status" value="1"/>
</dbReference>
<feature type="domain" description="DUF547" evidence="1">
    <location>
        <begin position="98"/>
        <end position="205"/>
    </location>
</feature>
<name>M1YVP8_NITG3</name>
<protein>
    <recommendedName>
        <fullName evidence="1">DUF547 domain-containing protein</fullName>
    </recommendedName>
</protein>
<dbReference type="AlphaFoldDB" id="M1YVP8"/>
<comment type="caution">
    <text evidence="2">The sequence shown here is derived from an EMBL/GenBank/DDBJ whole genome shotgun (WGS) entry which is preliminary data.</text>
</comment>
<dbReference type="InParanoid" id="M1YVP8"/>
<dbReference type="PANTHER" id="PTHR46361">
    <property type="entry name" value="ELECTRON CARRIER/ PROTEIN DISULFIDE OXIDOREDUCTASE"/>
    <property type="match status" value="1"/>
</dbReference>
<evidence type="ECO:0000313" key="2">
    <source>
        <dbReference type="EMBL" id="CCQ89387.1"/>
    </source>
</evidence>
<reference evidence="2 3" key="1">
    <citation type="journal article" date="2013" name="Front. Microbiol.">
        <title>The genome of Nitrospina gracilis illuminates the metabolism and evolution of the major marine nitrite oxidizer.</title>
        <authorList>
            <person name="Luecker S."/>
            <person name="Nowka B."/>
            <person name="Rattei T."/>
            <person name="Spieck E."/>
            <person name="and Daims H."/>
        </authorList>
    </citation>
    <scope>NUCLEOTIDE SEQUENCE [LARGE SCALE GENOMIC DNA]</scope>
    <source>
        <strain evidence="2 3">3/211</strain>
    </source>
</reference>
<dbReference type="InterPro" id="IPR006869">
    <property type="entry name" value="DUF547"/>
</dbReference>